<evidence type="ECO:0000256" key="1">
    <source>
        <dbReference type="SAM" id="MobiDB-lite"/>
    </source>
</evidence>
<sequence length="64" mass="6880">MDGAGPNSDFAARLVPNTQCDEGHGKQQQGQHDRPDPGWWDGSSQTTPAGDPAIAERHTSLLIR</sequence>
<reference evidence="3" key="1">
    <citation type="journal article" date="2019" name="Int. J. Syst. Evol. Microbiol.">
        <title>The Global Catalogue of Microorganisms (GCM) 10K type strain sequencing project: providing services to taxonomists for standard genome sequencing and annotation.</title>
        <authorList>
            <consortium name="The Broad Institute Genomics Platform"/>
            <consortium name="The Broad Institute Genome Sequencing Center for Infectious Disease"/>
            <person name="Wu L."/>
            <person name="Ma J."/>
        </authorList>
    </citation>
    <scope>NUCLEOTIDE SEQUENCE [LARGE SCALE GENOMIC DNA]</scope>
    <source>
        <strain evidence="3">JCM 31696</strain>
    </source>
</reference>
<comment type="caution">
    <text evidence="2">The sequence shown here is derived from an EMBL/GenBank/DDBJ whole genome shotgun (WGS) entry which is preliminary data.</text>
</comment>
<keyword evidence="3" id="KW-1185">Reference proteome</keyword>
<proteinExistence type="predicted"/>
<evidence type="ECO:0000313" key="2">
    <source>
        <dbReference type="EMBL" id="MFD0856704.1"/>
    </source>
</evidence>
<feature type="region of interest" description="Disordered" evidence="1">
    <location>
        <begin position="1"/>
        <end position="64"/>
    </location>
</feature>
<gene>
    <name evidence="2" type="ORF">ACFQ07_31015</name>
</gene>
<evidence type="ECO:0000313" key="3">
    <source>
        <dbReference type="Proteomes" id="UP001597083"/>
    </source>
</evidence>
<organism evidence="2 3">
    <name type="scientific">Actinomadura adrarensis</name>
    <dbReference type="NCBI Taxonomy" id="1819600"/>
    <lineage>
        <taxon>Bacteria</taxon>
        <taxon>Bacillati</taxon>
        <taxon>Actinomycetota</taxon>
        <taxon>Actinomycetes</taxon>
        <taxon>Streptosporangiales</taxon>
        <taxon>Thermomonosporaceae</taxon>
        <taxon>Actinomadura</taxon>
    </lineage>
</organism>
<feature type="compositionally biased region" description="Basic and acidic residues" evidence="1">
    <location>
        <begin position="21"/>
        <end position="36"/>
    </location>
</feature>
<accession>A0ABW3CRS2</accession>
<name>A0ABW3CRS2_9ACTN</name>
<dbReference type="EMBL" id="JBHTIR010004227">
    <property type="protein sequence ID" value="MFD0856704.1"/>
    <property type="molecule type" value="Genomic_DNA"/>
</dbReference>
<dbReference type="Proteomes" id="UP001597083">
    <property type="component" value="Unassembled WGS sequence"/>
</dbReference>
<protein>
    <submittedName>
        <fullName evidence="2">Uncharacterized protein</fullName>
    </submittedName>
</protein>
<feature type="compositionally biased region" description="Basic and acidic residues" evidence="1">
    <location>
        <begin position="54"/>
        <end position="64"/>
    </location>
</feature>